<evidence type="ECO:0000256" key="1">
    <source>
        <dbReference type="ARBA" id="ARBA00022460"/>
    </source>
</evidence>
<dbReference type="InterPro" id="IPR050468">
    <property type="entry name" value="Cuticle_Struct_Prot"/>
</dbReference>
<name>A0A034VYV7_BACDO</name>
<keyword evidence="5" id="KW-1185">Reference proteome</keyword>
<evidence type="ECO:0000256" key="2">
    <source>
        <dbReference type="PROSITE-ProRule" id="PRU00497"/>
    </source>
</evidence>
<dbReference type="EMBL" id="GAKP01011338">
    <property type="protein sequence ID" value="JAC47614.1"/>
    <property type="molecule type" value="Transcribed_RNA"/>
</dbReference>
<proteinExistence type="predicted"/>
<protein>
    <submittedName>
        <fullName evidence="4 6">Endocuticle structural glycoprotein SgAbd-2</fullName>
    </submittedName>
</protein>
<dbReference type="PANTHER" id="PTHR10380:SF215">
    <property type="entry name" value="CUTICULAR PROTEIN 49AG"/>
    <property type="match status" value="1"/>
</dbReference>
<dbReference type="GO" id="GO:0062129">
    <property type="term" value="C:chitin-based extracellular matrix"/>
    <property type="evidence" value="ECO:0007669"/>
    <property type="project" value="TreeGrafter"/>
</dbReference>
<dbReference type="PANTHER" id="PTHR10380">
    <property type="entry name" value="CUTICLE PROTEIN"/>
    <property type="match status" value="1"/>
</dbReference>
<dbReference type="AlphaFoldDB" id="A0A034VYV7"/>
<reference evidence="4" key="1">
    <citation type="journal article" date="2014" name="BMC Genomics">
        <title>Characterizing the developmental transcriptome of the oriental fruit fly, Bactrocera dorsalis (Diptera: Tephritidae) through comparative genomic analysis with Drosophila melanogaster utilizing modENCODE datasets.</title>
        <authorList>
            <person name="Geib S.M."/>
            <person name="Calla B."/>
            <person name="Hall B."/>
            <person name="Hou S."/>
            <person name="Manoukis N.C."/>
        </authorList>
    </citation>
    <scope>NUCLEOTIDE SEQUENCE</scope>
    <source>
        <strain evidence="4">Punador</strain>
    </source>
</reference>
<dbReference type="Pfam" id="PF00379">
    <property type="entry name" value="Chitin_bind_4"/>
    <property type="match status" value="1"/>
</dbReference>
<dbReference type="Proteomes" id="UP001652620">
    <property type="component" value="Chromosome 3"/>
</dbReference>
<evidence type="ECO:0000256" key="3">
    <source>
        <dbReference type="SAM" id="SignalP"/>
    </source>
</evidence>
<evidence type="ECO:0000313" key="4">
    <source>
        <dbReference type="EMBL" id="JAC47614.1"/>
    </source>
</evidence>
<reference evidence="6" key="2">
    <citation type="submission" date="2025-04" db="UniProtKB">
        <authorList>
            <consortium name="RefSeq"/>
        </authorList>
    </citation>
    <scope>IDENTIFICATION</scope>
    <source>
        <strain evidence="6">Punador</strain>
    </source>
</reference>
<dbReference type="KEGG" id="bdr:105233875"/>
<dbReference type="CTD" id="36353"/>
<dbReference type="GeneID" id="105233875"/>
<dbReference type="OMA" id="MYKFIFI"/>
<feature type="chain" id="PRO_5044538539" evidence="3">
    <location>
        <begin position="20"/>
        <end position="135"/>
    </location>
</feature>
<keyword evidence="1 2" id="KW-0193">Cuticle</keyword>
<dbReference type="OrthoDB" id="6368834at2759"/>
<dbReference type="PROSITE" id="PS00233">
    <property type="entry name" value="CHIT_BIND_RR_1"/>
    <property type="match status" value="1"/>
</dbReference>
<organism evidence="4">
    <name type="scientific">Bactrocera dorsalis</name>
    <name type="common">Oriental fruit fly</name>
    <name type="synonym">Dacus dorsalis</name>
    <dbReference type="NCBI Taxonomy" id="27457"/>
    <lineage>
        <taxon>Eukaryota</taxon>
        <taxon>Metazoa</taxon>
        <taxon>Ecdysozoa</taxon>
        <taxon>Arthropoda</taxon>
        <taxon>Hexapoda</taxon>
        <taxon>Insecta</taxon>
        <taxon>Pterygota</taxon>
        <taxon>Neoptera</taxon>
        <taxon>Endopterygota</taxon>
        <taxon>Diptera</taxon>
        <taxon>Brachycera</taxon>
        <taxon>Muscomorpha</taxon>
        <taxon>Tephritoidea</taxon>
        <taxon>Tephritidae</taxon>
        <taxon>Bactrocera</taxon>
        <taxon>Bactrocera</taxon>
    </lineage>
</organism>
<dbReference type="InterPro" id="IPR031311">
    <property type="entry name" value="CHIT_BIND_RR_consensus"/>
</dbReference>
<keyword evidence="3" id="KW-0732">Signal</keyword>
<dbReference type="InterPro" id="IPR000618">
    <property type="entry name" value="Insect_cuticle"/>
</dbReference>
<sequence>MYKFAIVLLSAVLFAIVLARPAEEEAAARAAVTTTTTPATILKQVDVTNPDGSYNNSYETSNGIKVENAGYLKKIVVPKQESTDGQVIEEHEELVLVQTGLYSYSDPEGNIITLRYVADENGFQPQGDHLPVPPA</sequence>
<accession>A0A034VYV7</accession>
<evidence type="ECO:0000313" key="6">
    <source>
        <dbReference type="RefSeq" id="XP_011214347.1"/>
    </source>
</evidence>
<dbReference type="GO" id="GO:0008010">
    <property type="term" value="F:structural constituent of chitin-based larval cuticle"/>
    <property type="evidence" value="ECO:0007669"/>
    <property type="project" value="TreeGrafter"/>
</dbReference>
<feature type="signal peptide" evidence="3">
    <location>
        <begin position="1"/>
        <end position="19"/>
    </location>
</feature>
<gene>
    <name evidence="4" type="primary">CUD2</name>
    <name evidence="6" type="synonym">LOC105233875</name>
</gene>
<dbReference type="PROSITE" id="PS51155">
    <property type="entry name" value="CHIT_BIND_RR_2"/>
    <property type="match status" value="1"/>
</dbReference>
<evidence type="ECO:0000313" key="5">
    <source>
        <dbReference type="Proteomes" id="UP001652620"/>
    </source>
</evidence>
<dbReference type="RefSeq" id="XP_011214347.1">
    <property type="nucleotide sequence ID" value="XM_011216045.2"/>
</dbReference>